<gene>
    <name evidence="2" type="ORF">QNI22_23570</name>
</gene>
<proteinExistence type="predicted"/>
<comment type="caution">
    <text evidence="2">The sequence shown here is derived from an EMBL/GenBank/DDBJ whole genome shotgun (WGS) entry which is preliminary data.</text>
</comment>
<dbReference type="AlphaFoldDB" id="A0AAE3R8Z9"/>
<feature type="transmembrane region" description="Helical" evidence="1">
    <location>
        <begin position="28"/>
        <end position="50"/>
    </location>
</feature>
<feature type="transmembrane region" description="Helical" evidence="1">
    <location>
        <begin position="56"/>
        <end position="75"/>
    </location>
</feature>
<keyword evidence="1" id="KW-0812">Transmembrane</keyword>
<organism evidence="2 3">
    <name type="scientific">Xanthocytophaga agilis</name>
    <dbReference type="NCBI Taxonomy" id="3048010"/>
    <lineage>
        <taxon>Bacteria</taxon>
        <taxon>Pseudomonadati</taxon>
        <taxon>Bacteroidota</taxon>
        <taxon>Cytophagia</taxon>
        <taxon>Cytophagales</taxon>
        <taxon>Rhodocytophagaceae</taxon>
        <taxon>Xanthocytophaga</taxon>
    </lineage>
</organism>
<keyword evidence="1" id="KW-1133">Transmembrane helix</keyword>
<dbReference type="EMBL" id="JASJOU010000009">
    <property type="protein sequence ID" value="MDJ1503664.1"/>
    <property type="molecule type" value="Genomic_DNA"/>
</dbReference>
<keyword evidence="1" id="KW-0472">Membrane</keyword>
<reference evidence="2" key="1">
    <citation type="submission" date="2023-05" db="EMBL/GenBank/DDBJ databases">
        <authorList>
            <person name="Zhang X."/>
        </authorList>
    </citation>
    <scope>NUCLEOTIDE SEQUENCE</scope>
    <source>
        <strain evidence="2">BD1B2-1</strain>
    </source>
</reference>
<keyword evidence="3" id="KW-1185">Reference proteome</keyword>
<sequence length="154" mass="17958">MIDPIIVENYYQPLEQEEHNVLKYKLELYIFIIICIILFAGLAVLLIITIEELLDQFIAGVGGLLAFGTCIYYIAKKSKDYRQDIRNGYKIVYTGKIEGKREDSSGENTTYHFTILRTEFTLSLEDWNDIQTDQMVEIHFAPKSKRIFKIVVQH</sequence>
<dbReference type="Proteomes" id="UP001232063">
    <property type="component" value="Unassembled WGS sequence"/>
</dbReference>
<accession>A0AAE3R8Z9</accession>
<name>A0AAE3R8Z9_9BACT</name>
<evidence type="ECO:0000313" key="2">
    <source>
        <dbReference type="EMBL" id="MDJ1503664.1"/>
    </source>
</evidence>
<dbReference type="RefSeq" id="WP_314514279.1">
    <property type="nucleotide sequence ID" value="NZ_JASJOU010000009.1"/>
</dbReference>
<evidence type="ECO:0000256" key="1">
    <source>
        <dbReference type="SAM" id="Phobius"/>
    </source>
</evidence>
<evidence type="ECO:0000313" key="3">
    <source>
        <dbReference type="Proteomes" id="UP001232063"/>
    </source>
</evidence>
<protein>
    <submittedName>
        <fullName evidence="2">Uncharacterized protein</fullName>
    </submittedName>
</protein>